<reference evidence="5 6" key="1">
    <citation type="journal article" date="2012" name="J. Bacteriol.">
        <title>Draft Genome Sequence of the Soil Bacterium Burkholderia terrae Strain BS001, Which Interacts with Fungal Surface Structures.</title>
        <authorList>
            <person name="Nazir R."/>
            <person name="Hansen M.A."/>
            <person name="Sorensen S."/>
            <person name="van Elsas J.D."/>
        </authorList>
    </citation>
    <scope>NUCLEOTIDE SEQUENCE [LARGE SCALE GENOMIC DNA]</scope>
    <source>
        <strain evidence="5 6">BS001</strain>
    </source>
</reference>
<protein>
    <submittedName>
        <fullName evidence="5">Aldolase</fullName>
    </submittedName>
</protein>
<dbReference type="PANTHER" id="PTHR30502:SF0">
    <property type="entry name" value="PHOSPHOENOLPYRUVATE CARBOXYLASE FAMILY PROTEIN"/>
    <property type="match status" value="1"/>
</dbReference>
<dbReference type="Pfam" id="PF03328">
    <property type="entry name" value="HpcH_HpaI"/>
    <property type="match status" value="1"/>
</dbReference>
<dbReference type="Gene3D" id="3.20.20.60">
    <property type="entry name" value="Phosphoenolpyruvate-binding domains"/>
    <property type="match status" value="1"/>
</dbReference>
<keyword evidence="6" id="KW-1185">Reference proteome</keyword>
<dbReference type="Proteomes" id="UP000004980">
    <property type="component" value="Unassembled WGS sequence"/>
</dbReference>
<keyword evidence="2" id="KW-0479">Metal-binding</keyword>
<dbReference type="RefSeq" id="WP_007578477.1">
    <property type="nucleotide sequence ID" value="NZ_AKAU01000040.1"/>
</dbReference>
<dbReference type="SUPFAM" id="SSF51621">
    <property type="entry name" value="Phosphoenolpyruvate/pyruvate domain"/>
    <property type="match status" value="1"/>
</dbReference>
<comment type="similarity">
    <text evidence="1">Belongs to the HpcH/HpaI aldolase family.</text>
</comment>
<keyword evidence="3" id="KW-0456">Lyase</keyword>
<evidence type="ECO:0000313" key="6">
    <source>
        <dbReference type="Proteomes" id="UP000004980"/>
    </source>
</evidence>
<dbReference type="EMBL" id="AKAU01000040">
    <property type="protein sequence ID" value="EIN02213.1"/>
    <property type="molecule type" value="Genomic_DNA"/>
</dbReference>
<evidence type="ECO:0000313" key="5">
    <source>
        <dbReference type="EMBL" id="EIN02213.1"/>
    </source>
</evidence>
<dbReference type="PANTHER" id="PTHR30502">
    <property type="entry name" value="2-KETO-3-DEOXY-L-RHAMNONATE ALDOLASE"/>
    <property type="match status" value="1"/>
</dbReference>
<sequence length="270" mass="29459">MFNSLKRRNNLLPHNDAVKVGVIVQTNAPEIVELSARAGYDFVWVDIEHGSFDFKSLTETCRAADASKITVMPRLPELDASLIMRTLDAGAMGVVIPNVSGAQQVSTAVRASRYKTGENGGVRGACPATRASWHHETNWRDFIQWSNENVQVWAIIESAQGVKNIDEILAVDGLGGIALGPFDLAHDLGHPGELNHPDVIDSQLKVVEAATTRKVPVMATLFSPNVTELAAERQFWHEKGVRIFNVGIDKSILARALSDRANAVIPSQHL</sequence>
<evidence type="ECO:0000256" key="1">
    <source>
        <dbReference type="ARBA" id="ARBA00005568"/>
    </source>
</evidence>
<dbReference type="InterPro" id="IPR015813">
    <property type="entry name" value="Pyrv/PenolPyrv_kinase-like_dom"/>
</dbReference>
<accession>A0ABN0FTV9</accession>
<organism evidence="5 6">
    <name type="scientific">Paraburkholderia hospita</name>
    <dbReference type="NCBI Taxonomy" id="169430"/>
    <lineage>
        <taxon>Bacteria</taxon>
        <taxon>Pseudomonadati</taxon>
        <taxon>Pseudomonadota</taxon>
        <taxon>Betaproteobacteria</taxon>
        <taxon>Burkholderiales</taxon>
        <taxon>Burkholderiaceae</taxon>
        <taxon>Paraburkholderia</taxon>
    </lineage>
</organism>
<evidence type="ECO:0000256" key="3">
    <source>
        <dbReference type="ARBA" id="ARBA00023239"/>
    </source>
</evidence>
<gene>
    <name evidence="5" type="ORF">WQE_05242</name>
</gene>
<name>A0ABN0FTV9_9BURK</name>
<dbReference type="InterPro" id="IPR050251">
    <property type="entry name" value="HpcH-HpaI_aldolase"/>
</dbReference>
<feature type="domain" description="HpcH/HpaI aldolase/citrate lyase" evidence="4">
    <location>
        <begin position="21"/>
        <end position="252"/>
    </location>
</feature>
<dbReference type="InterPro" id="IPR040442">
    <property type="entry name" value="Pyrv_kinase-like_dom_sf"/>
</dbReference>
<comment type="caution">
    <text evidence="5">The sequence shown here is derived from an EMBL/GenBank/DDBJ whole genome shotgun (WGS) entry which is preliminary data.</text>
</comment>
<evidence type="ECO:0000259" key="4">
    <source>
        <dbReference type="Pfam" id="PF03328"/>
    </source>
</evidence>
<proteinExistence type="inferred from homology"/>
<dbReference type="InterPro" id="IPR005000">
    <property type="entry name" value="Aldolase/citrate-lyase_domain"/>
</dbReference>
<evidence type="ECO:0000256" key="2">
    <source>
        <dbReference type="ARBA" id="ARBA00022723"/>
    </source>
</evidence>